<dbReference type="AlphaFoldDB" id="A0A1G9F8P1"/>
<name>A0A1G9F8P1_9RHOB</name>
<evidence type="ECO:0000313" key="1">
    <source>
        <dbReference type="EMBL" id="SDK84759.1"/>
    </source>
</evidence>
<keyword evidence="2" id="KW-1185">Reference proteome</keyword>
<accession>A0A1G9F8P1</accession>
<evidence type="ECO:0000313" key="2">
    <source>
        <dbReference type="Proteomes" id="UP000199555"/>
    </source>
</evidence>
<dbReference type="Proteomes" id="UP000199555">
    <property type="component" value="Unassembled WGS sequence"/>
</dbReference>
<dbReference type="EMBL" id="FNGE01000003">
    <property type="protein sequence ID" value="SDK84759.1"/>
    <property type="molecule type" value="Genomic_DNA"/>
</dbReference>
<proteinExistence type="predicted"/>
<gene>
    <name evidence="1" type="ORF">SAMN04487971_103284</name>
</gene>
<sequence length="392" mass="41005">MLVRPLDAGVVDIVARDGHLRVAPCQHQPRRPQARVLAVALEPVVARDQVPAARRHAEMAKADEAVVADLGVVVVDVQADAGAVLRGPAHVVGHELAAVDQQPLAGLADRGDAAILGAGEEAVAEGPEAPLRRQHHAAGHPVQAELDVHEIEAVHLRHAREVEGIAIAHEAVVAGARSAIQRLRQGQGAGGDVFRAHIDLAPDAGAGHARSDLDRRDLRHVAQFLAPRGVVGGGRGHGARGPGRAVHGGDLSVGDDAAGGKLRQARHDLADHQRLGQVHRTPAKIEDVVVAVIQQRLHPALHALGLVSEGIGIAGQVEVAPERQPGRARHPQLADKAHRLVHGQVAADVIGAGGNQHLSTRRSLVGALKGRAVVRRAVADRAIVAHVHPIDH</sequence>
<organism evidence="1 2">
    <name type="scientific">Paracoccus chinensis</name>
    <dbReference type="NCBI Taxonomy" id="525640"/>
    <lineage>
        <taxon>Bacteria</taxon>
        <taxon>Pseudomonadati</taxon>
        <taxon>Pseudomonadota</taxon>
        <taxon>Alphaproteobacteria</taxon>
        <taxon>Rhodobacterales</taxon>
        <taxon>Paracoccaceae</taxon>
        <taxon>Paracoccus</taxon>
    </lineage>
</organism>
<reference evidence="2" key="1">
    <citation type="submission" date="2016-10" db="EMBL/GenBank/DDBJ databases">
        <authorList>
            <person name="Varghese N."/>
            <person name="Submissions S."/>
        </authorList>
    </citation>
    <scope>NUCLEOTIDE SEQUENCE [LARGE SCALE GENOMIC DNA]</scope>
    <source>
        <strain evidence="2">CGMCC 1.7655</strain>
    </source>
</reference>
<protein>
    <submittedName>
        <fullName evidence="1">Uncharacterized protein</fullName>
    </submittedName>
</protein>